<keyword evidence="3 6" id="KW-0732">Signal</keyword>
<dbReference type="GeneID" id="100160628"/>
<dbReference type="PANTHER" id="PTHR11010:SF117">
    <property type="entry name" value="SERINE PROTEASE 16"/>
    <property type="match status" value="1"/>
</dbReference>
<protein>
    <recommendedName>
        <fullName evidence="9">Serine protease K12H4.7</fullName>
    </recommendedName>
</protein>
<dbReference type="AlphaFoldDB" id="A0A8R1W327"/>
<evidence type="ECO:0008006" key="9">
    <source>
        <dbReference type="Google" id="ProtNLM"/>
    </source>
</evidence>
<feature type="chain" id="PRO_5035794136" description="Serine protease K12H4.7" evidence="6">
    <location>
        <begin position="19"/>
        <end position="490"/>
    </location>
</feature>
<dbReference type="RefSeq" id="XP_001947565.2">
    <property type="nucleotide sequence ID" value="XM_001947530.4"/>
</dbReference>
<evidence type="ECO:0000256" key="4">
    <source>
        <dbReference type="ARBA" id="ARBA00022801"/>
    </source>
</evidence>
<name>A0A8R1W327_ACYPI</name>
<dbReference type="GO" id="GO:0006508">
    <property type="term" value="P:proteolysis"/>
    <property type="evidence" value="ECO:0007669"/>
    <property type="project" value="UniProtKB-KW"/>
</dbReference>
<dbReference type="EnsemblMetazoa" id="XM_001947530.5">
    <property type="protein sequence ID" value="XP_001947565.2"/>
    <property type="gene ID" value="LOC100160628"/>
</dbReference>
<evidence type="ECO:0000256" key="5">
    <source>
        <dbReference type="ARBA" id="ARBA00023180"/>
    </source>
</evidence>
<dbReference type="GO" id="GO:0070008">
    <property type="term" value="F:serine-type exopeptidase activity"/>
    <property type="evidence" value="ECO:0007669"/>
    <property type="project" value="InterPro"/>
</dbReference>
<keyword evidence="4" id="KW-0378">Hydrolase</keyword>
<reference evidence="8" key="1">
    <citation type="submission" date="2010-06" db="EMBL/GenBank/DDBJ databases">
        <authorList>
            <person name="Jiang H."/>
            <person name="Abraham K."/>
            <person name="Ali S."/>
            <person name="Alsbrooks S.L."/>
            <person name="Anim B.N."/>
            <person name="Anosike U.S."/>
            <person name="Attaway T."/>
            <person name="Bandaranaike D.P."/>
            <person name="Battles P.K."/>
            <person name="Bell S.N."/>
            <person name="Bell A.V."/>
            <person name="Beltran B."/>
            <person name="Bickham C."/>
            <person name="Bustamante Y."/>
            <person name="Caleb T."/>
            <person name="Canada A."/>
            <person name="Cardenas V."/>
            <person name="Carter K."/>
            <person name="Chacko J."/>
            <person name="Chandrabose M.N."/>
            <person name="Chavez D."/>
            <person name="Chavez A."/>
            <person name="Chen L."/>
            <person name="Chu H.-S."/>
            <person name="Claassen K.J."/>
            <person name="Cockrell R."/>
            <person name="Collins M."/>
            <person name="Cooper J.A."/>
            <person name="Cree A."/>
            <person name="Curry S.M."/>
            <person name="Da Y."/>
            <person name="Dao M.D."/>
            <person name="Das B."/>
            <person name="Davila M.-L."/>
            <person name="Davy-Carroll L."/>
            <person name="Denson S."/>
            <person name="Dinh H."/>
            <person name="Ebong V.E."/>
            <person name="Edwards J.R."/>
            <person name="Egan A."/>
            <person name="El-Daye J."/>
            <person name="Escobedo L."/>
            <person name="Fernandez S."/>
            <person name="Fernando P.R."/>
            <person name="Flagg N."/>
            <person name="Forbes L.D."/>
            <person name="Fowler R.G."/>
            <person name="Fu Q."/>
            <person name="Gabisi R.A."/>
            <person name="Ganer J."/>
            <person name="Garbino Pronczuk A."/>
            <person name="Garcia R.M."/>
            <person name="Garner T."/>
            <person name="Garrett T.E."/>
            <person name="Gonzalez D.A."/>
            <person name="Hamid H."/>
            <person name="Hawkins E.S."/>
            <person name="Hirani K."/>
            <person name="Hogues M.E."/>
            <person name="Hollins B."/>
            <person name="Hsiao C.-H."/>
            <person name="Jabil R."/>
            <person name="James M.L."/>
            <person name="Jhangiani S.N."/>
            <person name="Johnson B."/>
            <person name="Johnson Q."/>
            <person name="Joshi V."/>
            <person name="Kalu J.B."/>
            <person name="Kam C."/>
            <person name="Kashfia A."/>
            <person name="Keebler J."/>
            <person name="Kisamo H."/>
            <person name="Kovar C.L."/>
            <person name="Lago L.A."/>
            <person name="Lai C.-Y."/>
            <person name="Laidlaw J."/>
            <person name="Lara F."/>
            <person name="Le T.-K."/>
            <person name="Lee S.L."/>
            <person name="Legall F.H."/>
            <person name="Lemon S.J."/>
            <person name="Lewis L.R."/>
            <person name="Li B."/>
            <person name="Liu Y."/>
            <person name="Liu Y.-S."/>
            <person name="Lopez J."/>
            <person name="Lozado R.J."/>
            <person name="Lu J."/>
            <person name="Madu R.C."/>
            <person name="Maheshwari M."/>
            <person name="Maheshwari R."/>
            <person name="Malloy K."/>
            <person name="Martinez E."/>
            <person name="Mathew T."/>
            <person name="Mercado I.C."/>
            <person name="Mercado C."/>
            <person name="Meyer B."/>
            <person name="Montgomery K."/>
            <person name="Morgan M.B."/>
            <person name="Munidasa M."/>
            <person name="Nazareth L.V."/>
            <person name="Nelson J."/>
            <person name="Ng B.M."/>
            <person name="Nguyen N.B."/>
            <person name="Nguyen P.Q."/>
            <person name="Nguyen T."/>
            <person name="Obregon M."/>
            <person name="Okwuonu G.O."/>
            <person name="Onwere C.G."/>
            <person name="Orozco G."/>
            <person name="Parra A."/>
            <person name="Patel S."/>
            <person name="Patil S."/>
            <person name="Perez A."/>
            <person name="Perez Y."/>
            <person name="Pham C."/>
            <person name="Primus E.L."/>
            <person name="Pu L.-L."/>
            <person name="Puazo M."/>
            <person name="Qin X."/>
            <person name="Quiroz J.B."/>
            <person name="Reese J."/>
            <person name="Richards S."/>
            <person name="Rives C.M."/>
            <person name="Robberts R."/>
            <person name="Ruiz S.J."/>
            <person name="Ruiz M.J."/>
            <person name="Santibanez J."/>
            <person name="Schneider B.W."/>
            <person name="Sisson I."/>
            <person name="Smith M."/>
            <person name="Sodergren E."/>
            <person name="Song X.-Z."/>
            <person name="Song B.B."/>
            <person name="Summersgill H."/>
            <person name="Thelus R."/>
            <person name="Thornton R.D."/>
            <person name="Trejos Z.Y."/>
            <person name="Usmani K."/>
            <person name="Vattathil S."/>
            <person name="Villasana D."/>
            <person name="Walker D.L."/>
            <person name="Wang S."/>
            <person name="Wang K."/>
            <person name="White C.S."/>
            <person name="Williams A.C."/>
            <person name="Williamson J."/>
            <person name="Wilson K."/>
            <person name="Woghiren I.O."/>
            <person name="Woodworth J.R."/>
            <person name="Worley K.C."/>
            <person name="Wright R.A."/>
            <person name="Wu W."/>
            <person name="Young L."/>
            <person name="Zhang L."/>
            <person name="Zhang J."/>
            <person name="Zhu Y."/>
            <person name="Muzny D.M."/>
            <person name="Weinstock G."/>
            <person name="Gibbs R.A."/>
        </authorList>
    </citation>
    <scope>NUCLEOTIDE SEQUENCE [LARGE SCALE GENOMIC DNA]</scope>
    <source>
        <strain evidence="8">LSR1</strain>
    </source>
</reference>
<evidence type="ECO:0000256" key="1">
    <source>
        <dbReference type="ARBA" id="ARBA00011079"/>
    </source>
</evidence>
<dbReference type="Gene3D" id="1.20.120.980">
    <property type="entry name" value="Serine carboxypeptidase S28, SKS domain"/>
    <property type="match status" value="1"/>
</dbReference>
<dbReference type="OrthoDB" id="1735038at2759"/>
<dbReference type="InterPro" id="IPR042269">
    <property type="entry name" value="Ser_carbopepase_S28_SKS"/>
</dbReference>
<sequence>MNLIFCVLWCGLWFGALADKGSFLKLVGVGRPNSVATARSLIIEDKWFKQKVDHFNPSDTRTWKQRYHMNLQHYKHGGPIFLSIGGEEEITHNWMTSGAWIEYAKKLNAMCFQLEHRYYGRSHPTDNLKTKNLKYLTVEQVLADLETFISTISNDNEETLRNAKWIVFGGSYSGSLAAWLRMKYPHLVYAAVSSSSPLMAKIDYKDFYMAIQNTISNYNPKCASNIIEATSTISDLLETSYGAKYVDKKFKTCSDMNIKNKKDKTVFFNNLALPVALIIQYNNDNKKKNKLALSLVKLCDMMLDKSLGNPLERYVAVHKQLRSVNNQICTSINYQDAISALKETSWNAENVKSGSRQWLYLICTQIGNFVTSNNRNDLFGNSIPLDYYTGMCRDVFGKSFNANSLNAAVRKTNMIHHDLKKKTSRIIYLHGTIDAWSTLGLIQPMTKHSVSIVIEGGSHCSDLYPSRSSDSPQLKKARKTVEFYLKKWLS</sequence>
<evidence type="ECO:0000313" key="8">
    <source>
        <dbReference type="Proteomes" id="UP000007819"/>
    </source>
</evidence>
<dbReference type="InterPro" id="IPR029058">
    <property type="entry name" value="AB_hydrolase_fold"/>
</dbReference>
<dbReference type="Proteomes" id="UP000007819">
    <property type="component" value="Chromosome X"/>
</dbReference>
<dbReference type="Gene3D" id="3.40.50.1820">
    <property type="entry name" value="alpha/beta hydrolase"/>
    <property type="match status" value="1"/>
</dbReference>
<dbReference type="InterPro" id="IPR008758">
    <property type="entry name" value="Peptidase_S28"/>
</dbReference>
<evidence type="ECO:0000256" key="3">
    <source>
        <dbReference type="ARBA" id="ARBA00022729"/>
    </source>
</evidence>
<evidence type="ECO:0000256" key="6">
    <source>
        <dbReference type="SAM" id="SignalP"/>
    </source>
</evidence>
<dbReference type="GO" id="GO:0008239">
    <property type="term" value="F:dipeptidyl-peptidase activity"/>
    <property type="evidence" value="ECO:0007669"/>
    <property type="project" value="TreeGrafter"/>
</dbReference>
<keyword evidence="5" id="KW-0325">Glycoprotein</keyword>
<evidence type="ECO:0000256" key="2">
    <source>
        <dbReference type="ARBA" id="ARBA00022670"/>
    </source>
</evidence>
<proteinExistence type="inferred from homology"/>
<comment type="similarity">
    <text evidence="1">Belongs to the peptidase S28 family.</text>
</comment>
<keyword evidence="8" id="KW-1185">Reference proteome</keyword>
<dbReference type="Pfam" id="PF05577">
    <property type="entry name" value="Peptidase_S28"/>
    <property type="match status" value="1"/>
</dbReference>
<keyword evidence="2" id="KW-0645">Protease</keyword>
<reference evidence="7" key="2">
    <citation type="submission" date="2022-06" db="UniProtKB">
        <authorList>
            <consortium name="EnsemblMetazoa"/>
        </authorList>
    </citation>
    <scope>IDENTIFICATION</scope>
</reference>
<feature type="signal peptide" evidence="6">
    <location>
        <begin position="1"/>
        <end position="18"/>
    </location>
</feature>
<dbReference type="KEGG" id="api:100160628"/>
<accession>A0A8R1W327</accession>
<dbReference type="PANTHER" id="PTHR11010">
    <property type="entry name" value="PROTEASE S28 PRO-X CARBOXYPEPTIDASE-RELATED"/>
    <property type="match status" value="1"/>
</dbReference>
<organism evidence="7 8">
    <name type="scientific">Acyrthosiphon pisum</name>
    <name type="common">Pea aphid</name>
    <dbReference type="NCBI Taxonomy" id="7029"/>
    <lineage>
        <taxon>Eukaryota</taxon>
        <taxon>Metazoa</taxon>
        <taxon>Ecdysozoa</taxon>
        <taxon>Arthropoda</taxon>
        <taxon>Hexapoda</taxon>
        <taxon>Insecta</taxon>
        <taxon>Pterygota</taxon>
        <taxon>Neoptera</taxon>
        <taxon>Paraneoptera</taxon>
        <taxon>Hemiptera</taxon>
        <taxon>Sternorrhyncha</taxon>
        <taxon>Aphidomorpha</taxon>
        <taxon>Aphidoidea</taxon>
        <taxon>Aphididae</taxon>
        <taxon>Macrosiphini</taxon>
        <taxon>Acyrthosiphon</taxon>
    </lineage>
</organism>
<evidence type="ECO:0000313" key="7">
    <source>
        <dbReference type="EnsemblMetazoa" id="XP_001947565.2"/>
    </source>
</evidence>
<dbReference type="SUPFAM" id="SSF53474">
    <property type="entry name" value="alpha/beta-Hydrolases"/>
    <property type="match status" value="1"/>
</dbReference>